<dbReference type="Proteomes" id="UP001250932">
    <property type="component" value="Unassembled WGS sequence"/>
</dbReference>
<proteinExistence type="predicted"/>
<accession>A0ABU3KAH4</accession>
<name>A0ABU3KAH4_9BACT</name>
<evidence type="ECO:0000313" key="3">
    <source>
        <dbReference type="Proteomes" id="UP001250932"/>
    </source>
</evidence>
<dbReference type="EMBL" id="JAQOUE010000001">
    <property type="protein sequence ID" value="MDT7043480.1"/>
    <property type="molecule type" value="Genomic_DNA"/>
</dbReference>
<comment type="caution">
    <text evidence="2">The sequence shown here is derived from an EMBL/GenBank/DDBJ whole genome shotgun (WGS) entry which is preliminary data.</text>
</comment>
<evidence type="ECO:0000313" key="2">
    <source>
        <dbReference type="EMBL" id="MDT7043480.1"/>
    </source>
</evidence>
<protein>
    <recommendedName>
        <fullName evidence="1">DUF6883 domain-containing protein</fullName>
    </recommendedName>
</protein>
<dbReference type="InterPro" id="IPR049250">
    <property type="entry name" value="DUF6883"/>
</dbReference>
<keyword evidence="3" id="KW-1185">Reference proteome</keyword>
<reference evidence="2 3" key="1">
    <citation type="journal article" date="2023" name="ISME J.">
        <title>Cultivation and genomic characterization of novel and ubiquitous marine nitrite-oxidizing bacteria from the Nitrospirales.</title>
        <authorList>
            <person name="Mueller A.J."/>
            <person name="Daebeler A."/>
            <person name="Herbold C.W."/>
            <person name="Kirkegaard R.H."/>
            <person name="Daims H."/>
        </authorList>
    </citation>
    <scope>NUCLEOTIDE SEQUENCE [LARGE SCALE GENOMIC DNA]</scope>
    <source>
        <strain evidence="2 3">EB</strain>
    </source>
</reference>
<dbReference type="RefSeq" id="WP_313834047.1">
    <property type="nucleotide sequence ID" value="NZ_JAQOUE010000001.1"/>
</dbReference>
<evidence type="ECO:0000259" key="1">
    <source>
        <dbReference type="Pfam" id="PF21814"/>
    </source>
</evidence>
<sequence>MNIPNEEHAIVEREKVLDYLLNVGHPDGFGKAEFIIAQGFKRENWEILADALRELLRNSPTTKSMTSIHGKKYIVDGALQSPSGKTANVRTIWILDTQEDVPRLVTAYPKD</sequence>
<gene>
    <name evidence="2" type="ORF">PPG34_14070</name>
</gene>
<organism evidence="2 3">
    <name type="scientific">Candidatus Nitronereus thalassa</name>
    <dbReference type="NCBI Taxonomy" id="3020898"/>
    <lineage>
        <taxon>Bacteria</taxon>
        <taxon>Pseudomonadati</taxon>
        <taxon>Nitrospirota</taxon>
        <taxon>Nitrospiria</taxon>
        <taxon>Nitrospirales</taxon>
        <taxon>Nitrospiraceae</taxon>
        <taxon>Candidatus Nitronereus</taxon>
    </lineage>
</organism>
<feature type="domain" description="DUF6883" evidence="1">
    <location>
        <begin position="3"/>
        <end position="110"/>
    </location>
</feature>
<dbReference type="Pfam" id="PF21814">
    <property type="entry name" value="DUF6883"/>
    <property type="match status" value="1"/>
</dbReference>